<feature type="chain" id="PRO_5011629865" description="Porin" evidence="2">
    <location>
        <begin position="26"/>
        <end position="90"/>
    </location>
</feature>
<evidence type="ECO:0000256" key="1">
    <source>
        <dbReference type="SAM" id="MobiDB-lite"/>
    </source>
</evidence>
<evidence type="ECO:0000256" key="2">
    <source>
        <dbReference type="SAM" id="SignalP"/>
    </source>
</evidence>
<feature type="region of interest" description="Disordered" evidence="1">
    <location>
        <begin position="28"/>
        <end position="68"/>
    </location>
</feature>
<protein>
    <recommendedName>
        <fullName evidence="5">Porin</fullName>
    </recommendedName>
</protein>
<organism evidence="3 4">
    <name type="scientific">Methylobacterium gossipiicola</name>
    <dbReference type="NCBI Taxonomy" id="582675"/>
    <lineage>
        <taxon>Bacteria</taxon>
        <taxon>Pseudomonadati</taxon>
        <taxon>Pseudomonadota</taxon>
        <taxon>Alphaproteobacteria</taxon>
        <taxon>Hyphomicrobiales</taxon>
        <taxon>Methylobacteriaceae</taxon>
        <taxon>Methylobacterium</taxon>
    </lineage>
</organism>
<reference evidence="4" key="1">
    <citation type="submission" date="2016-10" db="EMBL/GenBank/DDBJ databases">
        <authorList>
            <person name="Varghese N."/>
            <person name="Submissions S."/>
        </authorList>
    </citation>
    <scope>NUCLEOTIDE SEQUENCE [LARGE SCALE GENOMIC DNA]</scope>
    <source>
        <strain evidence="4">Gh-105</strain>
    </source>
</reference>
<keyword evidence="2" id="KW-0732">Signal</keyword>
<dbReference type="AlphaFoldDB" id="A0A1I2RMI0"/>
<dbReference type="EMBL" id="FOPM01000003">
    <property type="protein sequence ID" value="SFG41660.1"/>
    <property type="molecule type" value="Genomic_DNA"/>
</dbReference>
<accession>A0A1I2RMI0</accession>
<dbReference type="Proteomes" id="UP000199229">
    <property type="component" value="Unassembled WGS sequence"/>
</dbReference>
<evidence type="ECO:0000313" key="4">
    <source>
        <dbReference type="Proteomes" id="UP000199229"/>
    </source>
</evidence>
<proteinExistence type="predicted"/>
<keyword evidence="4" id="KW-1185">Reference proteome</keyword>
<evidence type="ECO:0000313" key="3">
    <source>
        <dbReference type="EMBL" id="SFG41660.1"/>
    </source>
</evidence>
<feature type="signal peptide" evidence="2">
    <location>
        <begin position="1"/>
        <end position="25"/>
    </location>
</feature>
<gene>
    <name evidence="3" type="ORF">SAMN05192565_1032</name>
</gene>
<evidence type="ECO:0008006" key="5">
    <source>
        <dbReference type="Google" id="ProtNLM"/>
    </source>
</evidence>
<name>A0A1I2RMI0_9HYPH</name>
<dbReference type="OrthoDB" id="8005969at2"/>
<dbReference type="RefSeq" id="WP_091968901.1">
    <property type="nucleotide sequence ID" value="NZ_FOPM01000003.1"/>
</dbReference>
<sequence length="90" mass="9158">MRANSVPLAVALLGSVLAFTGTAEAGPLSAAPFEPLTTGSLPDEQALRPTFAEPGVRPAPQRPSEDARAAPVWCGNGRIVGSGVGFCELN</sequence>